<comment type="caution">
    <text evidence="2">The sequence shown here is derived from an EMBL/GenBank/DDBJ whole genome shotgun (WGS) entry which is preliminary data.</text>
</comment>
<dbReference type="InterPro" id="IPR038740">
    <property type="entry name" value="BioF2-like_GNAT_dom"/>
</dbReference>
<proteinExistence type="predicted"/>
<dbReference type="Pfam" id="PF13480">
    <property type="entry name" value="Acetyltransf_6"/>
    <property type="match status" value="1"/>
</dbReference>
<accession>A0ABQ4Q4V1</accession>
<protein>
    <recommendedName>
        <fullName evidence="1">BioF2-like acetyltransferase domain-containing protein</fullName>
    </recommendedName>
</protein>
<feature type="domain" description="BioF2-like acetyltransferase" evidence="1">
    <location>
        <begin position="146"/>
        <end position="285"/>
    </location>
</feature>
<evidence type="ECO:0000313" key="2">
    <source>
        <dbReference type="EMBL" id="GIZ52218.1"/>
    </source>
</evidence>
<dbReference type="RefSeq" id="WP_220808381.1">
    <property type="nucleotide sequence ID" value="NZ_BPMK01000009.1"/>
</dbReference>
<reference evidence="2 3" key="1">
    <citation type="journal article" date="2022" name="Int. J. Syst. Evol. Microbiol.">
        <title>Noviherbaspirillum aridicola sp. nov., isolated from an arid soil in Pakistan.</title>
        <authorList>
            <person name="Khan I.U."/>
            <person name="Saqib M."/>
            <person name="Amin A."/>
            <person name="Hussain F."/>
            <person name="Li L."/>
            <person name="Liu Y.H."/>
            <person name="Fang B.Z."/>
            <person name="Ahmed I."/>
            <person name="Li W.J."/>
        </authorList>
    </citation>
    <scope>NUCLEOTIDE SEQUENCE [LARGE SCALE GENOMIC DNA]</scope>
    <source>
        <strain evidence="2 3">NCCP-691</strain>
    </source>
</reference>
<name>A0ABQ4Q4V1_9BURK</name>
<dbReference type="Gene3D" id="3.40.630.30">
    <property type="match status" value="1"/>
</dbReference>
<dbReference type="Proteomes" id="UP000887222">
    <property type="component" value="Unassembled WGS sequence"/>
</dbReference>
<evidence type="ECO:0000313" key="3">
    <source>
        <dbReference type="Proteomes" id="UP000887222"/>
    </source>
</evidence>
<sequence>MQGQEETISLYEGTVPEFVAGELERLYRNPYCTLLHHALHGALDGGTGAYVARRDGEVSAVLLFRRHGETLRVLNEQLRIDAAEVDRFARHVFAAFAGVNIIDLNAVAIRGGALTLPAQHFRCTEDIVLELPATTEAYRARLGKATRSYVSRYLNRLRKDFPDMRHEFVDGAHVAEEDLLAIIRMNAARMQGKRHESYIDAEETRRILTMVRQHGMASLLRLNGRLCAGAINLHYRGSYFLKVIAHDPAYDSYRLGTLCCFLNICACIERGGDEYHFLWGRYEYKYRLAGVQRDLEHIALYRSRAQMLRHARLAMRNAVTGARMEARDWLLAKVREQGSMGAVLRRTVHALKKLRQGGALETRPPARDGG</sequence>
<gene>
    <name evidence="2" type="ORF">NCCP691_22320</name>
</gene>
<evidence type="ECO:0000259" key="1">
    <source>
        <dbReference type="Pfam" id="PF13480"/>
    </source>
</evidence>
<dbReference type="EMBL" id="BPMK01000009">
    <property type="protein sequence ID" value="GIZ52218.1"/>
    <property type="molecule type" value="Genomic_DNA"/>
</dbReference>
<keyword evidence="3" id="KW-1185">Reference proteome</keyword>
<dbReference type="InterPro" id="IPR016181">
    <property type="entry name" value="Acyl_CoA_acyltransferase"/>
</dbReference>
<organism evidence="2 3">
    <name type="scientific">Noviherbaspirillum aridicola</name>
    <dbReference type="NCBI Taxonomy" id="2849687"/>
    <lineage>
        <taxon>Bacteria</taxon>
        <taxon>Pseudomonadati</taxon>
        <taxon>Pseudomonadota</taxon>
        <taxon>Betaproteobacteria</taxon>
        <taxon>Burkholderiales</taxon>
        <taxon>Oxalobacteraceae</taxon>
        <taxon>Noviherbaspirillum</taxon>
    </lineage>
</organism>
<dbReference type="SUPFAM" id="SSF55729">
    <property type="entry name" value="Acyl-CoA N-acyltransferases (Nat)"/>
    <property type="match status" value="1"/>
</dbReference>